<accession>A0ACC0UUY5</accession>
<protein>
    <submittedName>
        <fullName evidence="1">Uncharacterized protein</fullName>
    </submittedName>
</protein>
<gene>
    <name evidence="1" type="ORF">N3K66_006297</name>
</gene>
<reference evidence="1" key="1">
    <citation type="submission" date="2022-10" db="EMBL/GenBank/DDBJ databases">
        <title>Complete Genome of Trichothecium roseum strain YXFP-22015, a Plant Pathogen Isolated from Citrus.</title>
        <authorList>
            <person name="Wang Y."/>
            <person name="Zhu L."/>
        </authorList>
    </citation>
    <scope>NUCLEOTIDE SEQUENCE</scope>
    <source>
        <strain evidence="1">YXFP-22015</strain>
    </source>
</reference>
<comment type="caution">
    <text evidence="1">The sequence shown here is derived from an EMBL/GenBank/DDBJ whole genome shotgun (WGS) entry which is preliminary data.</text>
</comment>
<organism evidence="1 2">
    <name type="scientific">Trichothecium roseum</name>
    <dbReference type="NCBI Taxonomy" id="47278"/>
    <lineage>
        <taxon>Eukaryota</taxon>
        <taxon>Fungi</taxon>
        <taxon>Dikarya</taxon>
        <taxon>Ascomycota</taxon>
        <taxon>Pezizomycotina</taxon>
        <taxon>Sordariomycetes</taxon>
        <taxon>Hypocreomycetidae</taxon>
        <taxon>Hypocreales</taxon>
        <taxon>Hypocreales incertae sedis</taxon>
        <taxon>Trichothecium</taxon>
    </lineage>
</organism>
<evidence type="ECO:0000313" key="1">
    <source>
        <dbReference type="EMBL" id="KAI9897937.1"/>
    </source>
</evidence>
<name>A0ACC0UUY5_9HYPO</name>
<dbReference type="Proteomes" id="UP001163324">
    <property type="component" value="Chromosome 6"/>
</dbReference>
<proteinExistence type="predicted"/>
<evidence type="ECO:0000313" key="2">
    <source>
        <dbReference type="Proteomes" id="UP001163324"/>
    </source>
</evidence>
<dbReference type="EMBL" id="CM047945">
    <property type="protein sequence ID" value="KAI9897937.1"/>
    <property type="molecule type" value="Genomic_DNA"/>
</dbReference>
<sequence length="264" mass="29426">MEARVYCDILIGAEGIHSTVSKHILGENDAATHPKNAGWWAIMALKAYELARASIGSGPVNIEDAREHMWIGDNTYLMHNVLNHGQIVQLILSVRDDRPESSTLWHLMISKEEIKNQFKEWPDHLTAARHYLWNHSNAATYVSGLVCIMGDAAHATTPWQGSGAGMSVEDSLILSTPLGISKTPAEAIAALRVYEMVRRPRNQRLVKSSRWTGDIMTGKGPETGLDLAKLKEKLLPIWDFIINFDNKKHTEEATQLLVKELGEA</sequence>
<keyword evidence="2" id="KW-1185">Reference proteome</keyword>